<accession>A0A9P4R4P8</accession>
<gene>
    <name evidence="1" type="ORF">EJ04DRAFT_520576</name>
</gene>
<dbReference type="AlphaFoldDB" id="A0A9P4R4P8"/>
<proteinExistence type="predicted"/>
<keyword evidence="2" id="KW-1185">Reference proteome</keyword>
<dbReference type="EMBL" id="ML996111">
    <property type="protein sequence ID" value="KAF2738065.1"/>
    <property type="molecule type" value="Genomic_DNA"/>
</dbReference>
<reference evidence="1" key="1">
    <citation type="journal article" date="2020" name="Stud. Mycol.">
        <title>101 Dothideomycetes genomes: a test case for predicting lifestyles and emergence of pathogens.</title>
        <authorList>
            <person name="Haridas S."/>
            <person name="Albert R."/>
            <person name="Binder M."/>
            <person name="Bloem J."/>
            <person name="Labutti K."/>
            <person name="Salamov A."/>
            <person name="Andreopoulos B."/>
            <person name="Baker S."/>
            <person name="Barry K."/>
            <person name="Bills G."/>
            <person name="Bluhm B."/>
            <person name="Cannon C."/>
            <person name="Castanera R."/>
            <person name="Culley D."/>
            <person name="Daum C."/>
            <person name="Ezra D."/>
            <person name="Gonzalez J."/>
            <person name="Henrissat B."/>
            <person name="Kuo A."/>
            <person name="Liang C."/>
            <person name="Lipzen A."/>
            <person name="Lutzoni F."/>
            <person name="Magnuson J."/>
            <person name="Mondo S."/>
            <person name="Nolan M."/>
            <person name="Ohm R."/>
            <person name="Pangilinan J."/>
            <person name="Park H.-J."/>
            <person name="Ramirez L."/>
            <person name="Alfaro M."/>
            <person name="Sun H."/>
            <person name="Tritt A."/>
            <person name="Yoshinaga Y."/>
            <person name="Zwiers L.-H."/>
            <person name="Turgeon B."/>
            <person name="Goodwin S."/>
            <person name="Spatafora J."/>
            <person name="Crous P."/>
            <person name="Grigoriev I."/>
        </authorList>
    </citation>
    <scope>NUCLEOTIDE SEQUENCE</scope>
    <source>
        <strain evidence="1">CBS 125425</strain>
    </source>
</reference>
<dbReference type="Proteomes" id="UP000799444">
    <property type="component" value="Unassembled WGS sequence"/>
</dbReference>
<organism evidence="1 2">
    <name type="scientific">Polyplosphaeria fusca</name>
    <dbReference type="NCBI Taxonomy" id="682080"/>
    <lineage>
        <taxon>Eukaryota</taxon>
        <taxon>Fungi</taxon>
        <taxon>Dikarya</taxon>
        <taxon>Ascomycota</taxon>
        <taxon>Pezizomycotina</taxon>
        <taxon>Dothideomycetes</taxon>
        <taxon>Pleosporomycetidae</taxon>
        <taxon>Pleosporales</taxon>
        <taxon>Tetraplosphaeriaceae</taxon>
        <taxon>Polyplosphaeria</taxon>
    </lineage>
</organism>
<comment type="caution">
    <text evidence="1">The sequence shown here is derived from an EMBL/GenBank/DDBJ whole genome shotgun (WGS) entry which is preliminary data.</text>
</comment>
<name>A0A9P4R4P8_9PLEO</name>
<evidence type="ECO:0000313" key="1">
    <source>
        <dbReference type="EMBL" id="KAF2738065.1"/>
    </source>
</evidence>
<evidence type="ECO:0000313" key="2">
    <source>
        <dbReference type="Proteomes" id="UP000799444"/>
    </source>
</evidence>
<protein>
    <submittedName>
        <fullName evidence="1">Uncharacterized protein</fullName>
    </submittedName>
</protein>
<sequence>MNAMKYHQASTNQPYRKASLLSVLCLLFDIICRMTSLYGEEYEALPVLLAVGKALRDSLESACCAARGRNEWRQPLKLGDIGRLRLVMLKSGTRISRDVNKHSMDSHADPFLKRPRLHSSRLAGRASLSI</sequence>